<dbReference type="Proteomes" id="UP001477278">
    <property type="component" value="Unassembled WGS sequence"/>
</dbReference>
<sequence>MPMFRFTTYLLWLTYIISASVTAATLTVDVTDAQGNMLSDSVVELISTAPLEATSTTEITLPATAHYEMRQQDRVFYPFVLAVPQGANVDFPNLDRTRHHVYSFSEAKQFELKLYVGTTADPINFDKAGLVAIGCNIHDYMQAFIYVAKSPYFSVSDTSGKIQLTDVPPGEYQVKIWHPWQIVAPASSSIILNDGANQLALSVDIEHQNKPSSPPSGFGASDHASHMMGQHAK</sequence>
<dbReference type="Gene3D" id="2.60.40.420">
    <property type="entry name" value="Cupredoxins - blue copper proteins"/>
    <property type="match status" value="1"/>
</dbReference>
<evidence type="ECO:0000256" key="2">
    <source>
        <dbReference type="SAM" id="SignalP"/>
    </source>
</evidence>
<protein>
    <submittedName>
        <fullName evidence="3">Methylamine utilization protein</fullName>
    </submittedName>
</protein>
<comment type="caution">
    <text evidence="3">The sequence shown here is derived from an EMBL/GenBank/DDBJ whole genome shotgun (WGS) entry which is preliminary data.</text>
</comment>
<dbReference type="InterPro" id="IPR008972">
    <property type="entry name" value="Cupredoxin"/>
</dbReference>
<accession>A0ABV0FSE4</accession>
<evidence type="ECO:0000313" key="4">
    <source>
        <dbReference type="Proteomes" id="UP001477278"/>
    </source>
</evidence>
<feature type="chain" id="PRO_5046356529" evidence="2">
    <location>
        <begin position="24"/>
        <end position="233"/>
    </location>
</feature>
<dbReference type="CDD" id="cd04221">
    <property type="entry name" value="MauL"/>
    <property type="match status" value="1"/>
</dbReference>
<reference evidence="3 4" key="1">
    <citation type="submission" date="2024-05" db="EMBL/GenBank/DDBJ databases">
        <title>Genome sequencing of Marine Estuary Bacteria, Shewanella vesiculosa and S. baltica, and Pseudomonas syringae.</title>
        <authorList>
            <person name="Gurung A."/>
            <person name="Maclea K.S."/>
        </authorList>
    </citation>
    <scope>NUCLEOTIDE SEQUENCE [LARGE SCALE GENOMIC DNA]</scope>
    <source>
        <strain evidence="3 4">1A</strain>
    </source>
</reference>
<proteinExistence type="predicted"/>
<dbReference type="SUPFAM" id="SSF49503">
    <property type="entry name" value="Cupredoxins"/>
    <property type="match status" value="1"/>
</dbReference>
<keyword evidence="2" id="KW-0732">Signal</keyword>
<feature type="region of interest" description="Disordered" evidence="1">
    <location>
        <begin position="208"/>
        <end position="233"/>
    </location>
</feature>
<name>A0ABV0FSE4_9GAMM</name>
<feature type="signal peptide" evidence="2">
    <location>
        <begin position="1"/>
        <end position="23"/>
    </location>
</feature>
<keyword evidence="4" id="KW-1185">Reference proteome</keyword>
<organism evidence="3 4">
    <name type="scientific">Shewanella vesiculosa</name>
    <dbReference type="NCBI Taxonomy" id="518738"/>
    <lineage>
        <taxon>Bacteria</taxon>
        <taxon>Pseudomonadati</taxon>
        <taxon>Pseudomonadota</taxon>
        <taxon>Gammaproteobacteria</taxon>
        <taxon>Alteromonadales</taxon>
        <taxon>Shewanellaceae</taxon>
        <taxon>Shewanella</taxon>
    </lineage>
</organism>
<dbReference type="EMBL" id="JBDPZN010000007">
    <property type="protein sequence ID" value="MEO3683753.1"/>
    <property type="molecule type" value="Genomic_DNA"/>
</dbReference>
<gene>
    <name evidence="3" type="ORF">ABHN84_15870</name>
</gene>
<dbReference type="InterPro" id="IPR034242">
    <property type="entry name" value="MauL"/>
</dbReference>
<evidence type="ECO:0000313" key="3">
    <source>
        <dbReference type="EMBL" id="MEO3683753.1"/>
    </source>
</evidence>
<dbReference type="RefSeq" id="WP_347690622.1">
    <property type="nucleotide sequence ID" value="NZ_JBDPZN010000007.1"/>
</dbReference>
<evidence type="ECO:0000256" key="1">
    <source>
        <dbReference type="SAM" id="MobiDB-lite"/>
    </source>
</evidence>